<gene>
    <name evidence="1" type="ORF">Hamer_G005468</name>
</gene>
<dbReference type="Proteomes" id="UP000747542">
    <property type="component" value="Unassembled WGS sequence"/>
</dbReference>
<reference evidence="1" key="1">
    <citation type="journal article" date="2021" name="Sci. Adv.">
        <title>The American lobster genome reveals insights on longevity, neural, and immune adaptations.</title>
        <authorList>
            <person name="Polinski J.M."/>
            <person name="Zimin A.V."/>
            <person name="Clark K.F."/>
            <person name="Kohn A.B."/>
            <person name="Sadowski N."/>
            <person name="Timp W."/>
            <person name="Ptitsyn A."/>
            <person name="Khanna P."/>
            <person name="Romanova D.Y."/>
            <person name="Williams P."/>
            <person name="Greenwood S.J."/>
            <person name="Moroz L.L."/>
            <person name="Walt D.R."/>
            <person name="Bodnar A.G."/>
        </authorList>
    </citation>
    <scope>NUCLEOTIDE SEQUENCE</scope>
    <source>
        <strain evidence="1">GMGI-L3</strain>
    </source>
</reference>
<accession>A0A8J5K5T1</accession>
<name>A0A8J5K5T1_HOMAM</name>
<evidence type="ECO:0000313" key="1">
    <source>
        <dbReference type="EMBL" id="KAG7167128.1"/>
    </source>
</evidence>
<dbReference type="AlphaFoldDB" id="A0A8J5K5T1"/>
<organism evidence="1 2">
    <name type="scientific">Homarus americanus</name>
    <name type="common">American lobster</name>
    <dbReference type="NCBI Taxonomy" id="6706"/>
    <lineage>
        <taxon>Eukaryota</taxon>
        <taxon>Metazoa</taxon>
        <taxon>Ecdysozoa</taxon>
        <taxon>Arthropoda</taxon>
        <taxon>Crustacea</taxon>
        <taxon>Multicrustacea</taxon>
        <taxon>Malacostraca</taxon>
        <taxon>Eumalacostraca</taxon>
        <taxon>Eucarida</taxon>
        <taxon>Decapoda</taxon>
        <taxon>Pleocyemata</taxon>
        <taxon>Astacidea</taxon>
        <taxon>Nephropoidea</taxon>
        <taxon>Nephropidae</taxon>
        <taxon>Homarus</taxon>
    </lineage>
</organism>
<evidence type="ECO:0000313" key="2">
    <source>
        <dbReference type="Proteomes" id="UP000747542"/>
    </source>
</evidence>
<protein>
    <submittedName>
        <fullName evidence="1">Uncharacterized protein</fullName>
    </submittedName>
</protein>
<dbReference type="EMBL" id="JAHLQT010021845">
    <property type="protein sequence ID" value="KAG7167128.1"/>
    <property type="molecule type" value="Genomic_DNA"/>
</dbReference>
<comment type="caution">
    <text evidence="1">The sequence shown here is derived from an EMBL/GenBank/DDBJ whole genome shotgun (WGS) entry which is preliminary data.</text>
</comment>
<proteinExistence type="predicted"/>
<keyword evidence="2" id="KW-1185">Reference proteome</keyword>
<sequence>MGDSTTAEVPTKKHKKLLEGDFFYKKGSNDKKMIVADLPVEIPPPVVDFLVKTPIVNGNHIEEPVEALIEDFPVKGEPVAEPEVVEPVAAEIPVEEPWGDDIVANLRSGGELHY</sequence>